<dbReference type="EMBL" id="FNID01000002">
    <property type="protein sequence ID" value="SDM60086.1"/>
    <property type="molecule type" value="Genomic_DNA"/>
</dbReference>
<dbReference type="Proteomes" id="UP000199182">
    <property type="component" value="Unassembled WGS sequence"/>
</dbReference>
<sequence length="337" mass="38338">MHKLKFILKTILGMDYKTMLAKARVVHERTRKLTLFILIDMIFCGIRYGAGYMDYTVLEFYRLNKAQRDTYMTRGRSNQLVRALNNRAYWHFFEDKTEFLTRFSAYLNRAWINLKTADEQAFEAFCEGRERMMVKPVDGDGGKGVERILLADYPDKKALYRKLMDNNQTLCEEYVVQHPALSAIYPDSVNTLRIVSVVREDGGVDITRCLIRIGAGGVVDNISRGGMAALIDSKTGEIVKPAHDKNGNTHYVHPITGAPIVGAVIPMFDEVLKMVTRAAKEVPQVRYCAWDVAVCESGPVFIEGNQYPGHEIQQLPPHNENHTGIWPIYKQYLGINP</sequence>
<dbReference type="OrthoDB" id="8736147at2"/>
<evidence type="ECO:0000259" key="1">
    <source>
        <dbReference type="Pfam" id="PF14397"/>
    </source>
</evidence>
<dbReference type="SUPFAM" id="SSF56059">
    <property type="entry name" value="Glutathione synthetase ATP-binding domain-like"/>
    <property type="match status" value="1"/>
</dbReference>
<organism evidence="2 3">
    <name type="scientific">Acetanaerobacterium elongatum</name>
    <dbReference type="NCBI Taxonomy" id="258515"/>
    <lineage>
        <taxon>Bacteria</taxon>
        <taxon>Bacillati</taxon>
        <taxon>Bacillota</taxon>
        <taxon>Clostridia</taxon>
        <taxon>Eubacteriales</taxon>
        <taxon>Oscillospiraceae</taxon>
        <taxon>Acetanaerobacterium</taxon>
    </lineage>
</organism>
<keyword evidence="3" id="KW-1185">Reference proteome</keyword>
<dbReference type="STRING" id="258515.SAMN05192585_10235"/>
<accession>A0A1G9UJK7</accession>
<name>A0A1G9UJK7_9FIRM</name>
<gene>
    <name evidence="2" type="ORF">SAMN05192585_10235</name>
</gene>
<feature type="domain" description="Alpha-L-glutamate ligase-related protein ATP-grasp" evidence="1">
    <location>
        <begin position="76"/>
        <end position="316"/>
    </location>
</feature>
<evidence type="ECO:0000313" key="2">
    <source>
        <dbReference type="EMBL" id="SDM60086.1"/>
    </source>
</evidence>
<dbReference type="Gene3D" id="3.30.470.20">
    <property type="entry name" value="ATP-grasp fold, B domain"/>
    <property type="match status" value="1"/>
</dbReference>
<dbReference type="AlphaFoldDB" id="A0A1G9UJK7"/>
<proteinExistence type="predicted"/>
<evidence type="ECO:0000313" key="3">
    <source>
        <dbReference type="Proteomes" id="UP000199182"/>
    </source>
</evidence>
<dbReference type="RefSeq" id="WP_092637502.1">
    <property type="nucleotide sequence ID" value="NZ_FNID01000002.1"/>
</dbReference>
<reference evidence="2 3" key="1">
    <citation type="submission" date="2016-10" db="EMBL/GenBank/DDBJ databases">
        <authorList>
            <person name="de Groot N.N."/>
        </authorList>
    </citation>
    <scope>NUCLEOTIDE SEQUENCE [LARGE SCALE GENOMIC DNA]</scope>
    <source>
        <strain evidence="2 3">CGMCC 1.5012</strain>
    </source>
</reference>
<dbReference type="Pfam" id="PF14397">
    <property type="entry name" value="ATPgrasp_ST"/>
    <property type="match status" value="1"/>
</dbReference>
<dbReference type="InterPro" id="IPR039523">
    <property type="entry name" value="RimK-rel_E_lig_ATP-grasp"/>
</dbReference>
<protein>
    <submittedName>
        <fullName evidence="2">Sugar-transfer associated ATP-grasp</fullName>
    </submittedName>
</protein>